<keyword evidence="7" id="KW-0175">Coiled coil</keyword>
<name>A0A7N0SW41_KALFE</name>
<evidence type="ECO:0000256" key="8">
    <source>
        <dbReference type="SAM" id="MobiDB-lite"/>
    </source>
</evidence>
<evidence type="ECO:0000256" key="1">
    <source>
        <dbReference type="ARBA" id="ARBA00004123"/>
    </source>
</evidence>
<evidence type="ECO:0000313" key="10">
    <source>
        <dbReference type="EnsemblPlants" id="Kaladp0008s0761.1.v1.1"/>
    </source>
</evidence>
<comment type="subcellular location">
    <subcellularLocation>
        <location evidence="1 6">Nucleus</location>
    </subcellularLocation>
</comment>
<evidence type="ECO:0000256" key="7">
    <source>
        <dbReference type="SAM" id="Coils"/>
    </source>
</evidence>
<dbReference type="PANTHER" id="PTHR33057">
    <property type="entry name" value="TRANSCRIPTION REPRESSOR OFP7-RELATED"/>
    <property type="match status" value="1"/>
</dbReference>
<protein>
    <recommendedName>
        <fullName evidence="6">Transcription repressor</fullName>
    </recommendedName>
    <alternativeName>
        <fullName evidence="6">Ovate family protein</fullName>
    </alternativeName>
</protein>
<keyword evidence="4 6" id="KW-0804">Transcription</keyword>
<comment type="function">
    <text evidence="6">Transcriptional repressor that regulates multiple aspects of plant growth and development.</text>
</comment>
<evidence type="ECO:0000259" key="9">
    <source>
        <dbReference type="PROSITE" id="PS51754"/>
    </source>
</evidence>
<sequence>MNSGRKKAATATSLRMSSISKMFPVSWFSRLRNGNGSSGGRRVKKAQKEVGLEHEIRRSGAEKFYREAEENFWRLSFSDEGVQGRKSRRGCSRSVSSDWHNEMDFSPSTCRSCGAKGGAKEVVRESSDFENSFLDRRKTRDSHRHIDTRREGKGETKGEPRSSKVSRRDCNLRNLDLHQMSHSPNRGVKYASSKGSDKKLVGGKGGAGDPSIQDSGIKDILEVKPVKPSSSSSQKQHHEAPPNSKLNRMEEGDLRSEKLRLQGSSVCENFEEVKLAEWSLEDGEERKSIYISKESMKRRSKSGRSGKVKVYSPRTPSKAELCKIRALEDLKKARMKMRIKEEEEKERELLESFAVVKCSFDPQKDFRNSMLEMILDQGISRPEELEELLACYLTLNSDEYHDLIIKVFRQVITPNDFTSSDLHQYHK</sequence>
<dbReference type="Proteomes" id="UP000594263">
    <property type="component" value="Unplaced"/>
</dbReference>
<dbReference type="InterPro" id="IPR038933">
    <property type="entry name" value="Ovate"/>
</dbReference>
<organism evidence="10 11">
    <name type="scientific">Kalanchoe fedtschenkoi</name>
    <name type="common">Lavender scallops</name>
    <name type="synonym">South American air plant</name>
    <dbReference type="NCBI Taxonomy" id="63787"/>
    <lineage>
        <taxon>Eukaryota</taxon>
        <taxon>Viridiplantae</taxon>
        <taxon>Streptophyta</taxon>
        <taxon>Embryophyta</taxon>
        <taxon>Tracheophyta</taxon>
        <taxon>Spermatophyta</taxon>
        <taxon>Magnoliopsida</taxon>
        <taxon>eudicotyledons</taxon>
        <taxon>Gunneridae</taxon>
        <taxon>Pentapetalae</taxon>
        <taxon>Saxifragales</taxon>
        <taxon>Crassulaceae</taxon>
        <taxon>Kalanchoe</taxon>
    </lineage>
</organism>
<dbReference type="Gramene" id="Kaladp0008s0761.1.v1.1">
    <property type="protein sequence ID" value="Kaladp0008s0761.1.v1.1"/>
    <property type="gene ID" value="Kaladp0008s0761.v1.1"/>
</dbReference>
<proteinExistence type="predicted"/>
<evidence type="ECO:0000256" key="2">
    <source>
        <dbReference type="ARBA" id="ARBA00022491"/>
    </source>
</evidence>
<keyword evidence="11" id="KW-1185">Reference proteome</keyword>
<dbReference type="Pfam" id="PF04844">
    <property type="entry name" value="Ovate"/>
    <property type="match status" value="1"/>
</dbReference>
<keyword evidence="5 6" id="KW-0539">Nucleus</keyword>
<dbReference type="AlphaFoldDB" id="A0A7N0SW41"/>
<feature type="compositionally biased region" description="Basic and acidic residues" evidence="8">
    <location>
        <begin position="124"/>
        <end position="171"/>
    </location>
</feature>
<dbReference type="NCBIfam" id="TIGR01568">
    <property type="entry name" value="A_thal_3678"/>
    <property type="match status" value="1"/>
</dbReference>
<evidence type="ECO:0000313" key="11">
    <source>
        <dbReference type="Proteomes" id="UP000594263"/>
    </source>
</evidence>
<feature type="coiled-coil region" evidence="7">
    <location>
        <begin position="323"/>
        <end position="352"/>
    </location>
</feature>
<dbReference type="PROSITE" id="PS51754">
    <property type="entry name" value="OVATE"/>
    <property type="match status" value="1"/>
</dbReference>
<keyword evidence="2 6" id="KW-0678">Repressor</keyword>
<keyword evidence="3 6" id="KW-0805">Transcription regulation</keyword>
<evidence type="ECO:0000256" key="6">
    <source>
        <dbReference type="RuleBase" id="RU367028"/>
    </source>
</evidence>
<dbReference type="InterPro" id="IPR006458">
    <property type="entry name" value="Ovate_C"/>
</dbReference>
<reference evidence="10" key="1">
    <citation type="submission" date="2021-01" db="UniProtKB">
        <authorList>
            <consortium name="EnsemblPlants"/>
        </authorList>
    </citation>
    <scope>IDENTIFICATION</scope>
</reference>
<evidence type="ECO:0000256" key="5">
    <source>
        <dbReference type="ARBA" id="ARBA00023242"/>
    </source>
</evidence>
<dbReference type="GO" id="GO:0005634">
    <property type="term" value="C:nucleus"/>
    <property type="evidence" value="ECO:0007669"/>
    <property type="project" value="UniProtKB-SubCell"/>
</dbReference>
<feature type="compositionally biased region" description="Basic and acidic residues" evidence="8">
    <location>
        <begin position="216"/>
        <end position="225"/>
    </location>
</feature>
<accession>A0A7N0SW41</accession>
<evidence type="ECO:0000256" key="4">
    <source>
        <dbReference type="ARBA" id="ARBA00023163"/>
    </source>
</evidence>
<feature type="region of interest" description="Disordered" evidence="8">
    <location>
        <begin position="124"/>
        <end position="255"/>
    </location>
</feature>
<dbReference type="GO" id="GO:0045892">
    <property type="term" value="P:negative regulation of DNA-templated transcription"/>
    <property type="evidence" value="ECO:0007669"/>
    <property type="project" value="UniProtKB-UniRule"/>
</dbReference>
<dbReference type="PANTHER" id="PTHR33057:SF82">
    <property type="entry name" value="TRANSCRIPTION REPRESSOR OFP5"/>
    <property type="match status" value="1"/>
</dbReference>
<dbReference type="EnsemblPlants" id="Kaladp0008s0761.1.v1.1">
    <property type="protein sequence ID" value="Kaladp0008s0761.1.v1.1"/>
    <property type="gene ID" value="Kaladp0008s0761.v1.1"/>
</dbReference>
<feature type="domain" description="OVATE" evidence="9">
    <location>
        <begin position="355"/>
        <end position="414"/>
    </location>
</feature>
<evidence type="ECO:0000256" key="3">
    <source>
        <dbReference type="ARBA" id="ARBA00023015"/>
    </source>
</evidence>